<dbReference type="RefSeq" id="XP_001268577.1">
    <property type="nucleotide sequence ID" value="XM_001268576.1"/>
</dbReference>
<name>A1CND0_ASPCL</name>
<feature type="region of interest" description="Disordered" evidence="1">
    <location>
        <begin position="1"/>
        <end position="192"/>
    </location>
</feature>
<reference evidence="2 3" key="1">
    <citation type="journal article" date="2008" name="PLoS Genet.">
        <title>Genomic islands in the pathogenic filamentous fungus Aspergillus fumigatus.</title>
        <authorList>
            <person name="Fedorova N.D."/>
            <person name="Khaldi N."/>
            <person name="Joardar V.S."/>
            <person name="Maiti R."/>
            <person name="Amedeo P."/>
            <person name="Anderson M.J."/>
            <person name="Crabtree J."/>
            <person name="Silva J.C."/>
            <person name="Badger J.H."/>
            <person name="Albarraq A."/>
            <person name="Angiuoli S."/>
            <person name="Bussey H."/>
            <person name="Bowyer P."/>
            <person name="Cotty P.J."/>
            <person name="Dyer P.S."/>
            <person name="Egan A."/>
            <person name="Galens K."/>
            <person name="Fraser-Liggett C.M."/>
            <person name="Haas B.J."/>
            <person name="Inman J.M."/>
            <person name="Kent R."/>
            <person name="Lemieux S."/>
            <person name="Malavazi I."/>
            <person name="Orvis J."/>
            <person name="Roemer T."/>
            <person name="Ronning C.M."/>
            <person name="Sundaram J.P."/>
            <person name="Sutton G."/>
            <person name="Turner G."/>
            <person name="Venter J.C."/>
            <person name="White O.R."/>
            <person name="Whitty B.R."/>
            <person name="Youngman P."/>
            <person name="Wolfe K.H."/>
            <person name="Goldman G.H."/>
            <person name="Wortman J.R."/>
            <person name="Jiang B."/>
            <person name="Denning D.W."/>
            <person name="Nierman W.C."/>
        </authorList>
    </citation>
    <scope>NUCLEOTIDE SEQUENCE [LARGE SCALE GENOMIC DNA]</scope>
    <source>
        <strain evidence="3">ATCC 1007 / CBS 513.65 / DSM 816 / NCTC 3887 / NRRL 1</strain>
    </source>
</reference>
<dbReference type="VEuPathDB" id="FungiDB:ACLA_018550"/>
<feature type="compositionally biased region" description="Polar residues" evidence="1">
    <location>
        <begin position="1"/>
        <end position="15"/>
    </location>
</feature>
<dbReference type="AlphaFoldDB" id="A1CND0"/>
<dbReference type="EMBL" id="DS027059">
    <property type="protein sequence ID" value="EAW07151.1"/>
    <property type="molecule type" value="Genomic_DNA"/>
</dbReference>
<accession>A1CND0</accession>
<dbReference type="OrthoDB" id="3260716at2759"/>
<feature type="compositionally biased region" description="Polar residues" evidence="1">
    <location>
        <begin position="60"/>
        <end position="78"/>
    </location>
</feature>
<dbReference type="GeneID" id="4700980"/>
<protein>
    <submittedName>
        <fullName evidence="2">Uncharacterized protein</fullName>
    </submittedName>
</protein>
<gene>
    <name evidence="2" type="ORF">ACLA_018550</name>
</gene>
<keyword evidence="3" id="KW-1185">Reference proteome</keyword>
<feature type="compositionally biased region" description="Basic and acidic residues" evidence="1">
    <location>
        <begin position="145"/>
        <end position="172"/>
    </location>
</feature>
<dbReference type="HOGENOM" id="CLU_110797_1_0_1"/>
<evidence type="ECO:0000313" key="3">
    <source>
        <dbReference type="Proteomes" id="UP000006701"/>
    </source>
</evidence>
<sequence length="192" mass="20795">MSHLNNPNSFDNANNRDFVRPTVQPSEPMRNDGHQLARKVAPADYKPEFRAETHPPGTAPASNSYIPNTTAESGNQAMNPLVERSHGKEAVKTSAEQTLTGATSKDVHKGLGHPGSGQTNNEIKHEGAHHRKHNGSGLEGVGSYRQDKFERRMPEQRGIEREEAQSGHHGDKGVSAAEDIPPQSAETVASGR</sequence>
<evidence type="ECO:0000256" key="1">
    <source>
        <dbReference type="SAM" id="MobiDB-lite"/>
    </source>
</evidence>
<dbReference type="KEGG" id="act:ACLA_018550"/>
<dbReference type="Proteomes" id="UP000006701">
    <property type="component" value="Unassembled WGS sequence"/>
</dbReference>
<feature type="compositionally biased region" description="Polar residues" evidence="1">
    <location>
        <begin position="94"/>
        <end position="103"/>
    </location>
</feature>
<organism evidence="2 3">
    <name type="scientific">Aspergillus clavatus (strain ATCC 1007 / CBS 513.65 / DSM 816 / NCTC 3887 / NRRL 1 / QM 1276 / 107)</name>
    <dbReference type="NCBI Taxonomy" id="344612"/>
    <lineage>
        <taxon>Eukaryota</taxon>
        <taxon>Fungi</taxon>
        <taxon>Dikarya</taxon>
        <taxon>Ascomycota</taxon>
        <taxon>Pezizomycotina</taxon>
        <taxon>Eurotiomycetes</taxon>
        <taxon>Eurotiomycetidae</taxon>
        <taxon>Eurotiales</taxon>
        <taxon>Aspergillaceae</taxon>
        <taxon>Aspergillus</taxon>
        <taxon>Aspergillus subgen. Fumigati</taxon>
    </lineage>
</organism>
<dbReference type="eggNOG" id="ENOG502S685">
    <property type="taxonomic scope" value="Eukaryota"/>
</dbReference>
<proteinExistence type="predicted"/>
<dbReference type="OMA" id="NPSDPIH"/>
<evidence type="ECO:0000313" key="2">
    <source>
        <dbReference type="EMBL" id="EAW07151.1"/>
    </source>
</evidence>